<evidence type="ECO:0000256" key="4">
    <source>
        <dbReference type="ARBA" id="ARBA00022997"/>
    </source>
</evidence>
<protein>
    <submittedName>
        <fullName evidence="8">Aminopeptidase P N-terminal domain-containing protein</fullName>
    </submittedName>
</protein>
<dbReference type="WBParaSite" id="nRc.2.0.1.t04030-RA">
    <property type="protein sequence ID" value="nRc.2.0.1.t04030-RA"/>
    <property type="gene ID" value="nRc.2.0.1.g04030"/>
</dbReference>
<evidence type="ECO:0000256" key="2">
    <source>
        <dbReference type="ARBA" id="ARBA00022723"/>
    </source>
</evidence>
<dbReference type="InterPro" id="IPR052433">
    <property type="entry name" value="X-Pro_dipept-like"/>
</dbReference>
<dbReference type="Proteomes" id="UP000887565">
    <property type="component" value="Unplaced"/>
</dbReference>
<keyword evidence="7" id="KW-1185">Reference proteome</keyword>
<name>A0A915HRG2_ROMCU</name>
<reference evidence="8" key="1">
    <citation type="submission" date="2022-11" db="UniProtKB">
        <authorList>
            <consortium name="WormBaseParasite"/>
        </authorList>
    </citation>
    <scope>IDENTIFICATION</scope>
</reference>
<dbReference type="InterPro" id="IPR036005">
    <property type="entry name" value="Creatinase/aminopeptidase-like"/>
</dbReference>
<evidence type="ECO:0000256" key="5">
    <source>
        <dbReference type="ARBA" id="ARBA00023049"/>
    </source>
</evidence>
<evidence type="ECO:0000313" key="8">
    <source>
        <dbReference type="WBParaSite" id="nRc.2.0.1.t04030-RA"/>
    </source>
</evidence>
<dbReference type="InterPro" id="IPR007865">
    <property type="entry name" value="Aminopep_P_N"/>
</dbReference>
<sequence length="291" mass="33738">MFLKIMTTKLNEFSRGTNNFSVPMRLFQLNRQRLCQALQADSTIPKGSFVVLQGGSEIPRYNTDVNYVFRQKNDHFDQISVCTVSINARSIKCGLYNKDKQGVLMQQSAIKELHPFKSYGSQHSSPFLAHPESFFHWAFGVEEPDFFGAVNIQTGKSFLFMPELPESYAVWLGKIHDQTHFRCKYDVDAMHKILKNDGATKLFLLRGRNTDSNLLIEGADFDKLSEFSVDYEKLYPVIAELRVFKTDLEIELLRYICRVSSEAHMHVMKVCKPGMYEFQMERLAFDYFQEL</sequence>
<evidence type="ECO:0000256" key="3">
    <source>
        <dbReference type="ARBA" id="ARBA00022801"/>
    </source>
</evidence>
<dbReference type="SUPFAM" id="SSF55920">
    <property type="entry name" value="Creatinase/aminopeptidase"/>
    <property type="match status" value="1"/>
</dbReference>
<evidence type="ECO:0000256" key="1">
    <source>
        <dbReference type="ARBA" id="ARBA00022670"/>
    </source>
</evidence>
<dbReference type="InterPro" id="IPR029149">
    <property type="entry name" value="Creatin/AminoP/Spt16_N"/>
</dbReference>
<dbReference type="GO" id="GO:0016805">
    <property type="term" value="F:dipeptidase activity"/>
    <property type="evidence" value="ECO:0007669"/>
    <property type="project" value="UniProtKB-KW"/>
</dbReference>
<dbReference type="Gene3D" id="3.40.350.10">
    <property type="entry name" value="Creatinase/prolidase N-terminal domain"/>
    <property type="match status" value="2"/>
</dbReference>
<dbReference type="GO" id="GO:0070006">
    <property type="term" value="F:metalloaminopeptidase activity"/>
    <property type="evidence" value="ECO:0007669"/>
    <property type="project" value="InterPro"/>
</dbReference>
<dbReference type="SUPFAM" id="SSF53092">
    <property type="entry name" value="Creatinase/prolidase N-terminal domain"/>
    <property type="match status" value="2"/>
</dbReference>
<dbReference type="PANTHER" id="PTHR48480:SF2">
    <property type="entry name" value="PEPTIDASE D"/>
    <property type="match status" value="1"/>
</dbReference>
<keyword evidence="2" id="KW-0479">Metal-binding</keyword>
<dbReference type="GO" id="GO:0030145">
    <property type="term" value="F:manganese ion binding"/>
    <property type="evidence" value="ECO:0007669"/>
    <property type="project" value="InterPro"/>
</dbReference>
<evidence type="ECO:0000259" key="6">
    <source>
        <dbReference type="SMART" id="SM01011"/>
    </source>
</evidence>
<dbReference type="PANTHER" id="PTHR48480">
    <property type="match status" value="1"/>
</dbReference>
<feature type="domain" description="Aminopeptidase P N-terminal" evidence="6">
    <location>
        <begin position="22"/>
        <end position="213"/>
    </location>
</feature>
<dbReference type="AlphaFoldDB" id="A0A915HRG2"/>
<evidence type="ECO:0000313" key="7">
    <source>
        <dbReference type="Proteomes" id="UP000887565"/>
    </source>
</evidence>
<organism evidence="7 8">
    <name type="scientific">Romanomermis culicivorax</name>
    <name type="common">Nematode worm</name>
    <dbReference type="NCBI Taxonomy" id="13658"/>
    <lineage>
        <taxon>Eukaryota</taxon>
        <taxon>Metazoa</taxon>
        <taxon>Ecdysozoa</taxon>
        <taxon>Nematoda</taxon>
        <taxon>Enoplea</taxon>
        <taxon>Dorylaimia</taxon>
        <taxon>Mermithida</taxon>
        <taxon>Mermithoidea</taxon>
        <taxon>Mermithidae</taxon>
        <taxon>Romanomermis</taxon>
    </lineage>
</organism>
<dbReference type="Gene3D" id="3.90.230.10">
    <property type="entry name" value="Creatinase/methionine aminopeptidase superfamily"/>
    <property type="match status" value="1"/>
</dbReference>
<dbReference type="OMA" id="HICREAS"/>
<proteinExistence type="predicted"/>
<keyword evidence="3" id="KW-0378">Hydrolase</keyword>
<keyword evidence="5" id="KW-0482">Metalloprotease</keyword>
<dbReference type="GO" id="GO:0006508">
    <property type="term" value="P:proteolysis"/>
    <property type="evidence" value="ECO:0007669"/>
    <property type="project" value="UniProtKB-KW"/>
</dbReference>
<dbReference type="Pfam" id="PF05195">
    <property type="entry name" value="AMP_N"/>
    <property type="match status" value="2"/>
</dbReference>
<accession>A0A915HRG2</accession>
<dbReference type="SMART" id="SM01011">
    <property type="entry name" value="AMP_N"/>
    <property type="match status" value="1"/>
</dbReference>
<keyword evidence="4" id="KW-0224">Dipeptidase</keyword>
<keyword evidence="1" id="KW-0645">Protease</keyword>